<reference evidence="1 2" key="1">
    <citation type="submission" date="2018-08" db="EMBL/GenBank/DDBJ databases">
        <title>Lactobacillus suantsai sp. nov., isolated from traditional fermented suan-tsai in Taiwan.</title>
        <authorList>
            <person name="Huang C.-H."/>
        </authorList>
    </citation>
    <scope>NUCLEOTIDE SEQUENCE [LARGE SCALE GENOMIC DNA]</scope>
    <source>
        <strain evidence="1 2">BCRC 12945</strain>
    </source>
</reference>
<dbReference type="Proteomes" id="UP000290602">
    <property type="component" value="Unassembled WGS sequence"/>
</dbReference>
<keyword evidence="2" id="KW-1185">Reference proteome</keyword>
<dbReference type="AlphaFoldDB" id="A0A4Q0VK73"/>
<sequence length="75" mass="8419">MTGVYGDIHFILASSLLNVELSRLTGLPSPVIKQLRDRKLPVASLTLAQAERFCAARSVVAIYEERYQQACWESH</sequence>
<evidence type="ECO:0000313" key="1">
    <source>
        <dbReference type="EMBL" id="RXI78678.1"/>
    </source>
</evidence>
<organism evidence="1 2">
    <name type="scientific">Levilactobacillus suantsaii</name>
    <dbReference type="NCBI Taxonomy" id="2292255"/>
    <lineage>
        <taxon>Bacteria</taxon>
        <taxon>Bacillati</taxon>
        <taxon>Bacillota</taxon>
        <taxon>Bacilli</taxon>
        <taxon>Lactobacillales</taxon>
        <taxon>Lactobacillaceae</taxon>
        <taxon>Levilactobacillus</taxon>
    </lineage>
</organism>
<accession>A0A4Q0VK73</accession>
<protein>
    <submittedName>
        <fullName evidence="1">Uncharacterized protein</fullName>
    </submittedName>
</protein>
<evidence type="ECO:0000313" key="2">
    <source>
        <dbReference type="Proteomes" id="UP000290602"/>
    </source>
</evidence>
<comment type="caution">
    <text evidence="1">The sequence shown here is derived from an EMBL/GenBank/DDBJ whole genome shotgun (WGS) entry which is preliminary data.</text>
</comment>
<dbReference type="EMBL" id="QXIL01000009">
    <property type="protein sequence ID" value="RXI78678.1"/>
    <property type="molecule type" value="Genomic_DNA"/>
</dbReference>
<gene>
    <name evidence="1" type="ORF">DXH47_06335</name>
</gene>
<dbReference type="RefSeq" id="WP_129032515.1">
    <property type="nucleotide sequence ID" value="NZ_CP059603.1"/>
</dbReference>
<dbReference type="OrthoDB" id="2316731at2"/>
<proteinExistence type="predicted"/>
<name>A0A4Q0VK73_9LACO</name>